<dbReference type="Gene3D" id="3.30.160.20">
    <property type="match status" value="1"/>
</dbReference>
<dbReference type="CDD" id="cd04301">
    <property type="entry name" value="NAT_SF"/>
    <property type="match status" value="1"/>
</dbReference>
<feature type="domain" description="S5 DRBM" evidence="3">
    <location>
        <begin position="427"/>
        <end position="490"/>
    </location>
</feature>
<dbReference type="GO" id="GO:1990904">
    <property type="term" value="C:ribonucleoprotein complex"/>
    <property type="evidence" value="ECO:0007669"/>
    <property type="project" value="UniProtKB-UniRule"/>
</dbReference>
<accession>A0A0D2JMB8</accession>
<dbReference type="STRING" id="145388.A0A0D2JMB8"/>
<dbReference type="AlphaFoldDB" id="A0A0D2JMB8"/>
<dbReference type="GO" id="GO:0005840">
    <property type="term" value="C:ribosome"/>
    <property type="evidence" value="ECO:0007669"/>
    <property type="project" value="UniProtKB-KW"/>
</dbReference>
<proteinExistence type="predicted"/>
<dbReference type="KEGG" id="mng:MNEG_7614"/>
<dbReference type="InterPro" id="IPR016181">
    <property type="entry name" value="Acyl_CoA_acyltransferase"/>
</dbReference>
<feature type="compositionally biased region" description="Basic and acidic residues" evidence="2">
    <location>
        <begin position="829"/>
        <end position="839"/>
    </location>
</feature>
<dbReference type="EMBL" id="KK101583">
    <property type="protein sequence ID" value="KIZ00348.1"/>
    <property type="molecule type" value="Genomic_DNA"/>
</dbReference>
<dbReference type="GeneID" id="25740490"/>
<dbReference type="SUPFAM" id="SSF54768">
    <property type="entry name" value="dsRNA-binding domain-like"/>
    <property type="match status" value="1"/>
</dbReference>
<dbReference type="RefSeq" id="XP_013899367.1">
    <property type="nucleotide sequence ID" value="XM_014043913.1"/>
</dbReference>
<feature type="domain" description="N-acetyltransferase" evidence="4">
    <location>
        <begin position="583"/>
        <end position="724"/>
    </location>
</feature>
<evidence type="ECO:0000259" key="4">
    <source>
        <dbReference type="PROSITE" id="PS51186"/>
    </source>
</evidence>
<keyword evidence="1" id="KW-0687">Ribonucleoprotein</keyword>
<gene>
    <name evidence="5" type="ORF">MNEG_7614</name>
</gene>
<dbReference type="GO" id="GO:0006412">
    <property type="term" value="P:translation"/>
    <property type="evidence" value="ECO:0007669"/>
    <property type="project" value="InterPro"/>
</dbReference>
<dbReference type="PROSITE" id="PS50881">
    <property type="entry name" value="S5_DSRBD"/>
    <property type="match status" value="1"/>
</dbReference>
<evidence type="ECO:0000313" key="6">
    <source>
        <dbReference type="Proteomes" id="UP000054498"/>
    </source>
</evidence>
<dbReference type="GO" id="GO:0016747">
    <property type="term" value="F:acyltransferase activity, transferring groups other than amino-acyl groups"/>
    <property type="evidence" value="ECO:0007669"/>
    <property type="project" value="InterPro"/>
</dbReference>
<dbReference type="PROSITE" id="PS51186">
    <property type="entry name" value="GNAT"/>
    <property type="match status" value="1"/>
</dbReference>
<dbReference type="Gene3D" id="3.40.630.30">
    <property type="match status" value="1"/>
</dbReference>
<evidence type="ECO:0000256" key="2">
    <source>
        <dbReference type="SAM" id="MobiDB-lite"/>
    </source>
</evidence>
<name>A0A0D2JMB8_9CHLO</name>
<keyword evidence="6" id="KW-1185">Reference proteome</keyword>
<dbReference type="InterPro" id="IPR000182">
    <property type="entry name" value="GNAT_dom"/>
</dbReference>
<evidence type="ECO:0000256" key="1">
    <source>
        <dbReference type="PROSITE-ProRule" id="PRU00268"/>
    </source>
</evidence>
<feature type="compositionally biased region" description="Low complexity" evidence="2">
    <location>
        <begin position="805"/>
        <end position="828"/>
    </location>
</feature>
<sequence length="847" mass="87607">MCSWARRGNSYEASDVQAALDYYSGGAGDMPYEADFAVNRFGTEDAAFFDDIDNNEGYAASEYLSVGIEEAAPKTKQRGARDEDEAFEEAVEEFDQERAASAAFEGVEVLDEDLLDDVDAADAPWSWDAGVAAAAPAAAAGAGGDAEEDSILAQLAAIDFEALKDEDVEQRELASMVVDALGDDLDLVALADSEGEVAAGQELSQAEEAQVDEVLALDAAEPTPELDPAVAAALAELEGEEQAAADAPLPAADVEAYLAALRAIDPATAGGSAAALGEDVRKEAVTVPEGEAAPLPDLSYPELPADVLASDASLFQSALAAGDDAETDAVLAAFSAELAELEAIQVADYNNPLGSAAMFPEEADLETYESILDATAEYMAATGDETTGELFEDGADDDAAINPYDDLDASLVARGPLVELEEDDSNFQERILELTRVTKVVKGGKIMGFRAVVVVGDGAGRVGVGCQSGREVQTAVKRSLVDAKKNLVRVPLVGAGTLPHKTEACAASFLSAPPGGAGADVVSFNWADKGHRATTVAAMETLVAAMAEDPVNAFFLGGRRQEKFARKEIKGYLKALPRAAHFIATRDAAAVALWQLLPEETPRNELLAGWTRIFRVPLRLWPALIALELRYEAAHAREAATAPSGAYYYLSFIGTAPAARGKGYASVLMRCITARADAEGRMCLLEATSEKSRGLYERHGFAAYEAYRVTPQAPPVFFMRRDPRAAAPAAAGVHATAVGAAPGTAGDALAAGEAGKLAAAVAAKTAAAAGSESGGGEGKDGGLIAAVVVVVTAGEGEQAGRDRAASVASSGSRSSAESSSSNSSGGTRADQDAHAEQPARTEAAPSP</sequence>
<dbReference type="Pfam" id="PF00333">
    <property type="entry name" value="Ribosomal_S5"/>
    <property type="match status" value="1"/>
</dbReference>
<dbReference type="InterPro" id="IPR018192">
    <property type="entry name" value="Ribosomal_uS5_N_CS"/>
</dbReference>
<feature type="region of interest" description="Disordered" evidence="2">
    <location>
        <begin position="796"/>
        <end position="847"/>
    </location>
</feature>
<dbReference type="GO" id="GO:0003735">
    <property type="term" value="F:structural constituent of ribosome"/>
    <property type="evidence" value="ECO:0007669"/>
    <property type="project" value="UniProtKB-UniRule"/>
</dbReference>
<dbReference type="SUPFAM" id="SSF55729">
    <property type="entry name" value="Acyl-CoA N-acyltransferases (Nat)"/>
    <property type="match status" value="1"/>
</dbReference>
<dbReference type="GO" id="GO:0003723">
    <property type="term" value="F:RNA binding"/>
    <property type="evidence" value="ECO:0007669"/>
    <property type="project" value="InterPro"/>
</dbReference>
<evidence type="ECO:0000259" key="3">
    <source>
        <dbReference type="PROSITE" id="PS50881"/>
    </source>
</evidence>
<dbReference type="PANTHER" id="PTHR42791">
    <property type="entry name" value="GNAT FAMILY ACETYLTRANSFERASE"/>
    <property type="match status" value="1"/>
</dbReference>
<dbReference type="PANTHER" id="PTHR42791:SF1">
    <property type="entry name" value="N-ACETYLTRANSFERASE DOMAIN-CONTAINING PROTEIN"/>
    <property type="match status" value="1"/>
</dbReference>
<dbReference type="Proteomes" id="UP000054498">
    <property type="component" value="Unassembled WGS sequence"/>
</dbReference>
<dbReference type="Pfam" id="PF13508">
    <property type="entry name" value="Acetyltransf_7"/>
    <property type="match status" value="1"/>
</dbReference>
<dbReference type="InterPro" id="IPR052523">
    <property type="entry name" value="Trichothecene_AcTrans"/>
</dbReference>
<dbReference type="OrthoDB" id="309483at2759"/>
<protein>
    <submittedName>
        <fullName evidence="5">Plastid ribosomal protein S5</fullName>
    </submittedName>
</protein>
<reference evidence="5 6" key="1">
    <citation type="journal article" date="2013" name="BMC Genomics">
        <title>Reconstruction of the lipid metabolism for the microalga Monoraphidium neglectum from its genome sequence reveals characteristics suitable for biofuel production.</title>
        <authorList>
            <person name="Bogen C."/>
            <person name="Al-Dilaimi A."/>
            <person name="Albersmeier A."/>
            <person name="Wichmann J."/>
            <person name="Grundmann M."/>
            <person name="Rupp O."/>
            <person name="Lauersen K.J."/>
            <person name="Blifernez-Klassen O."/>
            <person name="Kalinowski J."/>
            <person name="Goesmann A."/>
            <person name="Mussgnug J.H."/>
            <person name="Kruse O."/>
        </authorList>
    </citation>
    <scope>NUCLEOTIDE SEQUENCE [LARGE SCALE GENOMIC DNA]</scope>
    <source>
        <strain evidence="5 6">SAG 48.87</strain>
    </source>
</reference>
<organism evidence="5 6">
    <name type="scientific">Monoraphidium neglectum</name>
    <dbReference type="NCBI Taxonomy" id="145388"/>
    <lineage>
        <taxon>Eukaryota</taxon>
        <taxon>Viridiplantae</taxon>
        <taxon>Chlorophyta</taxon>
        <taxon>core chlorophytes</taxon>
        <taxon>Chlorophyceae</taxon>
        <taxon>CS clade</taxon>
        <taxon>Sphaeropleales</taxon>
        <taxon>Selenastraceae</taxon>
        <taxon>Monoraphidium</taxon>
    </lineage>
</organism>
<evidence type="ECO:0000313" key="5">
    <source>
        <dbReference type="EMBL" id="KIZ00348.1"/>
    </source>
</evidence>
<keyword evidence="1 5" id="KW-0689">Ribosomal protein</keyword>
<dbReference type="InterPro" id="IPR013810">
    <property type="entry name" value="Ribosomal_uS5_N"/>
</dbReference>
<dbReference type="PROSITE" id="PS00585">
    <property type="entry name" value="RIBOSOMAL_S5"/>
    <property type="match status" value="1"/>
</dbReference>